<gene>
    <name evidence="7" type="ORF">ACFP3T_11180</name>
</gene>
<keyword evidence="4 5" id="KW-0472">Membrane</keyword>
<evidence type="ECO:0000256" key="3">
    <source>
        <dbReference type="ARBA" id="ARBA00022989"/>
    </source>
</evidence>
<feature type="transmembrane region" description="Helical" evidence="5">
    <location>
        <begin position="464"/>
        <end position="484"/>
    </location>
</feature>
<sequence>MFKSEWQHLWHDHGMMIVLVAIALIPALYCWLYLSSMWNTYGKLADIPVALVNHDQRQRDHGYELAIGRQLVKNLKQSDALDYHEVSRQTAERGLKTGRYYMIVTIPRDFSAHATTLLSAHPQQLTIDYRISSGRNFIVSKMTTGAAAKIESKVAAQVTKLYTQQLLTILAGVKHGLQTASAGDTQLAKGAGQLQTGEQQTLVGEQQLSDGLSQLDNHAAANLGMRPFSQGLGQLASGAVKLQTGTQFGLQGASRLQLGSQTAAAKLAASGQRLNAVQTRTQNATVIANPVQTKLTDEAPVPNNGTGMAPFAIAIGLFVGGIAVGTMFDAVTPYRRPRSSVTWWSSKCSVVGLVSGLQAGLLYGVLRGGIGLKVQSNGDLFSLLLLGSLMFLTIIFGLQIWLGGFGTWLVTIILVLQLSASAGLYPVQLTSSFASRLTPYLPMTYLIDGLRHAISLGGGIGTDLIVMASILVVVNLLIIFKFYLKIHQRQFDDWEVVEDAESDK</sequence>
<feature type="transmembrane region" description="Helical" evidence="5">
    <location>
        <begin position="311"/>
        <end position="331"/>
    </location>
</feature>
<evidence type="ECO:0000313" key="7">
    <source>
        <dbReference type="EMBL" id="MFC6165235.1"/>
    </source>
</evidence>
<comment type="subcellular location">
    <subcellularLocation>
        <location evidence="1">Membrane</location>
        <topology evidence="1">Multi-pass membrane protein</topology>
    </subcellularLocation>
</comment>
<evidence type="ECO:0000313" key="8">
    <source>
        <dbReference type="Proteomes" id="UP001596253"/>
    </source>
</evidence>
<dbReference type="PANTHER" id="PTHR43077:SF5">
    <property type="entry name" value="PHAGE INFECTION PROTEIN"/>
    <property type="match status" value="1"/>
</dbReference>
<feature type="transmembrane region" description="Helical" evidence="5">
    <location>
        <begin position="15"/>
        <end position="34"/>
    </location>
</feature>
<dbReference type="NCBIfam" id="TIGR03062">
    <property type="entry name" value="pip_yhgE_Cterm"/>
    <property type="match status" value="1"/>
</dbReference>
<dbReference type="EMBL" id="JBHSSD010000043">
    <property type="protein sequence ID" value="MFC6165235.1"/>
    <property type="molecule type" value="Genomic_DNA"/>
</dbReference>
<keyword evidence="2 5" id="KW-0812">Transmembrane</keyword>
<dbReference type="InterPro" id="IPR051328">
    <property type="entry name" value="T7SS_ABC-Transporter"/>
</dbReference>
<dbReference type="Proteomes" id="UP001596253">
    <property type="component" value="Unassembled WGS sequence"/>
</dbReference>
<evidence type="ECO:0000256" key="1">
    <source>
        <dbReference type="ARBA" id="ARBA00004141"/>
    </source>
</evidence>
<dbReference type="InterPro" id="IPR017501">
    <property type="entry name" value="Phage_infect_YhgE_C"/>
</dbReference>
<proteinExistence type="predicted"/>
<dbReference type="InterPro" id="IPR017500">
    <property type="entry name" value="Phage_infect_YhgE_N"/>
</dbReference>
<dbReference type="NCBIfam" id="TIGR03061">
    <property type="entry name" value="pip_yhgE_Nterm"/>
    <property type="match status" value="1"/>
</dbReference>
<comment type="caution">
    <text evidence="7">The sequence shown here is derived from an EMBL/GenBank/DDBJ whole genome shotgun (WGS) entry which is preliminary data.</text>
</comment>
<protein>
    <submittedName>
        <fullName evidence="7">YhgE/Pip family protein</fullName>
    </submittedName>
</protein>
<accession>A0ABW1R9W6</accession>
<dbReference type="Gene3D" id="3.40.1710.10">
    <property type="entry name" value="abc type-2 transporter like domain"/>
    <property type="match status" value="1"/>
</dbReference>
<keyword evidence="3 5" id="KW-1133">Transmembrane helix</keyword>
<keyword evidence="8" id="KW-1185">Reference proteome</keyword>
<name>A0ABW1R9W6_9LACO</name>
<evidence type="ECO:0000256" key="2">
    <source>
        <dbReference type="ARBA" id="ARBA00022692"/>
    </source>
</evidence>
<dbReference type="RefSeq" id="WP_137639782.1">
    <property type="nucleotide sequence ID" value="NZ_BJDK01000010.1"/>
</dbReference>
<evidence type="ECO:0000259" key="6">
    <source>
        <dbReference type="Pfam" id="PF12698"/>
    </source>
</evidence>
<dbReference type="InterPro" id="IPR013525">
    <property type="entry name" value="ABC2_TM"/>
</dbReference>
<feature type="transmembrane region" description="Helical" evidence="5">
    <location>
        <begin position="378"/>
        <end position="402"/>
    </location>
</feature>
<organism evidence="7 8">
    <name type="scientific">Lactiplantibacillus dongliensis</name>
    <dbReference type="NCBI Taxonomy" id="2559919"/>
    <lineage>
        <taxon>Bacteria</taxon>
        <taxon>Bacillati</taxon>
        <taxon>Bacillota</taxon>
        <taxon>Bacilli</taxon>
        <taxon>Lactobacillales</taxon>
        <taxon>Lactobacillaceae</taxon>
        <taxon>Lactiplantibacillus</taxon>
    </lineage>
</organism>
<feature type="transmembrane region" description="Helical" evidence="5">
    <location>
        <begin position="408"/>
        <end position="427"/>
    </location>
</feature>
<evidence type="ECO:0000256" key="4">
    <source>
        <dbReference type="ARBA" id="ARBA00023136"/>
    </source>
</evidence>
<dbReference type="PANTHER" id="PTHR43077">
    <property type="entry name" value="TRANSPORT PERMEASE YVFS-RELATED"/>
    <property type="match status" value="1"/>
</dbReference>
<feature type="domain" description="ABC-2 type transporter transmembrane" evidence="6">
    <location>
        <begin position="19"/>
        <end position="479"/>
    </location>
</feature>
<feature type="transmembrane region" description="Helical" evidence="5">
    <location>
        <begin position="343"/>
        <end position="366"/>
    </location>
</feature>
<reference evidence="8" key="1">
    <citation type="journal article" date="2019" name="Int. J. Syst. Evol. Microbiol.">
        <title>The Global Catalogue of Microorganisms (GCM) 10K type strain sequencing project: providing services to taxonomists for standard genome sequencing and annotation.</title>
        <authorList>
            <consortium name="The Broad Institute Genomics Platform"/>
            <consortium name="The Broad Institute Genome Sequencing Center for Infectious Disease"/>
            <person name="Wu L."/>
            <person name="Ma J."/>
        </authorList>
    </citation>
    <scope>NUCLEOTIDE SEQUENCE [LARGE SCALE GENOMIC DNA]</scope>
    <source>
        <strain evidence="8">CCM 8932</strain>
    </source>
</reference>
<dbReference type="Pfam" id="PF12698">
    <property type="entry name" value="ABC2_membrane_3"/>
    <property type="match status" value="1"/>
</dbReference>
<evidence type="ECO:0000256" key="5">
    <source>
        <dbReference type="SAM" id="Phobius"/>
    </source>
</evidence>